<accession>A0A9W8GAT4</accession>
<evidence type="ECO:0000256" key="3">
    <source>
        <dbReference type="PROSITE-ProRule" id="PRU10038"/>
    </source>
</evidence>
<dbReference type="PANTHER" id="PTHR48081:SF8">
    <property type="entry name" value="ALPHA_BETA HYDROLASE FOLD-3 DOMAIN-CONTAINING PROTEIN-RELATED"/>
    <property type="match status" value="1"/>
</dbReference>
<protein>
    <recommendedName>
        <fullName evidence="4">Alpha/beta hydrolase fold-3 domain-containing protein</fullName>
    </recommendedName>
</protein>
<dbReference type="OrthoDB" id="408631at2759"/>
<dbReference type="InterPro" id="IPR033140">
    <property type="entry name" value="Lipase_GDXG_put_SER_AS"/>
</dbReference>
<dbReference type="Pfam" id="PF07859">
    <property type="entry name" value="Abhydrolase_3"/>
    <property type="match status" value="1"/>
</dbReference>
<dbReference type="Proteomes" id="UP001151518">
    <property type="component" value="Unassembled WGS sequence"/>
</dbReference>
<dbReference type="SUPFAM" id="SSF53474">
    <property type="entry name" value="alpha/beta-Hydrolases"/>
    <property type="match status" value="1"/>
</dbReference>
<keyword evidence="2" id="KW-0378">Hydrolase</keyword>
<evidence type="ECO:0000256" key="2">
    <source>
        <dbReference type="ARBA" id="ARBA00022801"/>
    </source>
</evidence>
<evidence type="ECO:0000313" key="5">
    <source>
        <dbReference type="EMBL" id="KAJ2680085.1"/>
    </source>
</evidence>
<feature type="active site" evidence="3">
    <location>
        <position position="263"/>
    </location>
</feature>
<reference evidence="5" key="1">
    <citation type="submission" date="2022-07" db="EMBL/GenBank/DDBJ databases">
        <title>Phylogenomic reconstructions and comparative analyses of Kickxellomycotina fungi.</title>
        <authorList>
            <person name="Reynolds N.K."/>
            <person name="Stajich J.E."/>
            <person name="Barry K."/>
            <person name="Grigoriev I.V."/>
            <person name="Crous P."/>
            <person name="Smith M.E."/>
        </authorList>
    </citation>
    <scope>NUCLEOTIDE SEQUENCE</scope>
    <source>
        <strain evidence="5">NRRL 3115</strain>
    </source>
</reference>
<dbReference type="EMBL" id="JANBTW010000007">
    <property type="protein sequence ID" value="KAJ2680085.1"/>
    <property type="molecule type" value="Genomic_DNA"/>
</dbReference>
<proteinExistence type="inferred from homology"/>
<dbReference type="GO" id="GO:0016787">
    <property type="term" value="F:hydrolase activity"/>
    <property type="evidence" value="ECO:0007669"/>
    <property type="project" value="UniProtKB-KW"/>
</dbReference>
<dbReference type="AlphaFoldDB" id="A0A9W8GAT4"/>
<name>A0A9W8GAT4_9FUNG</name>
<evidence type="ECO:0000256" key="1">
    <source>
        <dbReference type="ARBA" id="ARBA00010515"/>
    </source>
</evidence>
<dbReference type="Gene3D" id="3.40.50.1820">
    <property type="entry name" value="alpha/beta hydrolase"/>
    <property type="match status" value="1"/>
</dbReference>
<sequence>MDSNTQEYVDIPLRLKTKESIFGRLQNINFISRCVIDSIFNYYWHGPTTTSQNLRFHIIKNVLQKYLAESLPHDLPNELSEKIDFEYISEYIAMNNPPSRMLTSDVGQNREFDICVDPEIITRYSLERYGLSGDKLVAMAEEDLGYAKNGQARTISCQIVIGANITRENSDTSSLLSPDPLNPNEKVILFFHGGAYCVGERSLTHLYVYANVSSTTGLRVFSPNYRLAPKYCFPSQLHDCLLAYNTMLSLGFKPENIIISGDSAGGSLAVSLVLILKEMSMPFPAGLVLLSPWVDSTCSGASWNTNQKLDYLPTLSFEDPFHPTRMFYAAGRRFDKTMFEELKCPLISPVFGDLAGMPSMLIQLGNNELLRDDICGFSEKVKQQNSDEPNLVKLEVYPDMPHVFVLLHFAPAAQMAFASIGKFVKSIWK</sequence>
<organism evidence="5 6">
    <name type="scientific">Coemansia spiralis</name>
    <dbReference type="NCBI Taxonomy" id="417178"/>
    <lineage>
        <taxon>Eukaryota</taxon>
        <taxon>Fungi</taxon>
        <taxon>Fungi incertae sedis</taxon>
        <taxon>Zoopagomycota</taxon>
        <taxon>Kickxellomycotina</taxon>
        <taxon>Kickxellomycetes</taxon>
        <taxon>Kickxellales</taxon>
        <taxon>Kickxellaceae</taxon>
        <taxon>Coemansia</taxon>
    </lineage>
</organism>
<evidence type="ECO:0000313" key="6">
    <source>
        <dbReference type="Proteomes" id="UP001151518"/>
    </source>
</evidence>
<evidence type="ECO:0000259" key="4">
    <source>
        <dbReference type="Pfam" id="PF07859"/>
    </source>
</evidence>
<dbReference type="InterPro" id="IPR029058">
    <property type="entry name" value="AB_hydrolase_fold"/>
</dbReference>
<dbReference type="InterPro" id="IPR013094">
    <property type="entry name" value="AB_hydrolase_3"/>
</dbReference>
<comment type="similarity">
    <text evidence="1">Belongs to the 'GDXG' lipolytic enzyme family.</text>
</comment>
<gene>
    <name evidence="5" type="ORF">GGI25_000974</name>
</gene>
<dbReference type="PANTHER" id="PTHR48081">
    <property type="entry name" value="AB HYDROLASE SUPERFAMILY PROTEIN C4A8.06C"/>
    <property type="match status" value="1"/>
</dbReference>
<dbReference type="InterPro" id="IPR050300">
    <property type="entry name" value="GDXG_lipolytic_enzyme"/>
</dbReference>
<comment type="caution">
    <text evidence="5">The sequence shown here is derived from an EMBL/GenBank/DDBJ whole genome shotgun (WGS) entry which is preliminary data.</text>
</comment>
<feature type="domain" description="Alpha/beta hydrolase fold-3" evidence="4">
    <location>
        <begin position="188"/>
        <end position="405"/>
    </location>
</feature>
<dbReference type="PROSITE" id="PS01174">
    <property type="entry name" value="LIPASE_GDXG_SER"/>
    <property type="match status" value="1"/>
</dbReference>